<dbReference type="GO" id="GO:0000184">
    <property type="term" value="P:nuclear-transcribed mRNA catabolic process, nonsense-mediated decay"/>
    <property type="evidence" value="ECO:0007669"/>
    <property type="project" value="UniProtKB-KW"/>
</dbReference>
<dbReference type="PANTHER" id="PTHR13091:SF0">
    <property type="entry name" value="NONSENSE-MEDIATED MRNA DECAY FACTOR SMG8"/>
    <property type="match status" value="1"/>
</dbReference>
<name>A0A3M7KY04_AUXPR</name>
<evidence type="ECO:0000256" key="3">
    <source>
        <dbReference type="ARBA" id="ARBA00029509"/>
    </source>
</evidence>
<accession>A0A3M7KY04</accession>
<feature type="compositionally biased region" description="Low complexity" evidence="4">
    <location>
        <begin position="452"/>
        <end position="471"/>
    </location>
</feature>
<protein>
    <recommendedName>
        <fullName evidence="3">Nonsense-mediated mRNA decay factor SMG8</fullName>
    </recommendedName>
</protein>
<dbReference type="Pfam" id="PF10220">
    <property type="entry name" value="Smg8_Smg9"/>
    <property type="match status" value="1"/>
</dbReference>
<comment type="caution">
    <text evidence="5">The sequence shown here is derived from an EMBL/GenBank/DDBJ whole genome shotgun (WGS) entry which is preliminary data.</text>
</comment>
<feature type="region of interest" description="Disordered" evidence="4">
    <location>
        <begin position="445"/>
        <end position="471"/>
    </location>
</feature>
<dbReference type="InterPro" id="IPR019354">
    <property type="entry name" value="SMG8-like"/>
</dbReference>
<evidence type="ECO:0000313" key="6">
    <source>
        <dbReference type="Proteomes" id="UP000279271"/>
    </source>
</evidence>
<keyword evidence="2" id="KW-0866">Nonsense-mediated mRNA decay</keyword>
<dbReference type="EMBL" id="QOKY01000184">
    <property type="protein sequence ID" value="RMZ54006.1"/>
    <property type="molecule type" value="Genomic_DNA"/>
</dbReference>
<gene>
    <name evidence="5" type="ORF">APUTEX25_002583</name>
</gene>
<sequence>MSAAATHVLHPWPLPGDDPQDVEAAFCLLADTPPSPSATLPHVLESHHYSKNVHAYCIPLRADHDASSSLEAVRVEEAARQCSLLLLCLRCQGLVWVARGSSWVVRLLSTLRVLQGAKLALAPSLPELVPGATRPALLVLLQQQGAAARDTRRAAPSDADSSALGSALRVCGTLRCAEAARSLLRLGSCTPAGARAPGAAPALVLTVPALHVPALERAAMSLDRKDREEDPWALAEDVLRHVVAACAEGLGSDSQEPGPATHDGLSALLEALLDAQPPEGRGPKPVVQAAQWLAACHYPAAQFSAAHCGRAARRARELFLREMGEGLVDEAAFSAASMAGLRAYDAAARGPCRPRLRAELAAEFEATWNRDRRRCGAVSLTGARCQLPMQPEGHGHAALQLKLSTLDGMRQLALPAPFSGREVEEVARRLRRECTLQPVWSRGLRLEESPDQGGSAAWQAGSGVPAPAPASAPQALEVHLFALTQDDGAASGLPHCKLVVQSPVPAPAEEFPALGQAAVAPPPPEPEVLDWPGPSGVPPSEAGDLLRAPTPAPIPGWRFRRSEGRLTYGLIYEAPHSGDRVRLCPATLRRCLASSLDRVRPVAGPVPRPTAASPGQGPATALFCEAGEATGLGPAILLGIACPLFLLLAGEGPDAEWYQLRRLVVNSSEARLLELRARPQLLWEMEGGREGSVLA</sequence>
<evidence type="ECO:0000256" key="4">
    <source>
        <dbReference type="SAM" id="MobiDB-lite"/>
    </source>
</evidence>
<dbReference type="PANTHER" id="PTHR13091">
    <property type="entry name" value="AMPLIFIED IN BREAST CANCER 2-RELATED"/>
    <property type="match status" value="1"/>
</dbReference>
<evidence type="ECO:0000256" key="2">
    <source>
        <dbReference type="ARBA" id="ARBA00023161"/>
    </source>
</evidence>
<evidence type="ECO:0000256" key="1">
    <source>
        <dbReference type="ARBA" id="ARBA00006443"/>
    </source>
</evidence>
<organism evidence="5 6">
    <name type="scientific">Auxenochlorella protothecoides</name>
    <name type="common">Green microalga</name>
    <name type="synonym">Chlorella protothecoides</name>
    <dbReference type="NCBI Taxonomy" id="3075"/>
    <lineage>
        <taxon>Eukaryota</taxon>
        <taxon>Viridiplantae</taxon>
        <taxon>Chlorophyta</taxon>
        <taxon>core chlorophytes</taxon>
        <taxon>Trebouxiophyceae</taxon>
        <taxon>Chlorellales</taxon>
        <taxon>Chlorellaceae</taxon>
        <taxon>Auxenochlorella</taxon>
    </lineage>
</organism>
<proteinExistence type="inferred from homology"/>
<reference evidence="6" key="1">
    <citation type="journal article" date="2018" name="Algal Res.">
        <title>Characterization of plant carbon substrate utilization by Auxenochlorella protothecoides.</title>
        <authorList>
            <person name="Vogler B.W."/>
            <person name="Starkenburg S.R."/>
            <person name="Sudasinghe N."/>
            <person name="Schambach J.Y."/>
            <person name="Rollin J.A."/>
            <person name="Pattathil S."/>
            <person name="Barry A.N."/>
        </authorList>
    </citation>
    <scope>NUCLEOTIDE SEQUENCE [LARGE SCALE GENOMIC DNA]</scope>
    <source>
        <strain evidence="6">UTEX 25</strain>
    </source>
</reference>
<dbReference type="Proteomes" id="UP000279271">
    <property type="component" value="Unassembled WGS sequence"/>
</dbReference>
<dbReference type="AlphaFoldDB" id="A0A3M7KY04"/>
<comment type="similarity">
    <text evidence="1">Belongs to the SMG8 family.</text>
</comment>
<evidence type="ECO:0000313" key="5">
    <source>
        <dbReference type="EMBL" id="RMZ54006.1"/>
    </source>
</evidence>